<protein>
    <submittedName>
        <fullName evidence="1">Uncharacterized protein</fullName>
    </submittedName>
</protein>
<name>A0A1B7X0G4_APHFL</name>
<dbReference type="AlphaFoldDB" id="A0A1B7X0G4"/>
<proteinExistence type="predicted"/>
<accession>A0A1B7X0G4</accession>
<dbReference type="Gene3D" id="3.10.450.40">
    <property type="match status" value="1"/>
</dbReference>
<dbReference type="EMBL" id="LJOW01000082">
    <property type="protein sequence ID" value="OBQ42839.1"/>
    <property type="molecule type" value="Genomic_DNA"/>
</dbReference>
<reference evidence="1 2" key="1">
    <citation type="submission" date="2015-09" db="EMBL/GenBank/DDBJ databases">
        <title>Aphanizomenon flos-aquae WA102.</title>
        <authorList>
            <person name="Driscoll C."/>
        </authorList>
    </citation>
    <scope>NUCLEOTIDE SEQUENCE [LARGE SCALE GENOMIC DNA]</scope>
    <source>
        <strain evidence="1">WA102</strain>
    </source>
</reference>
<evidence type="ECO:0000313" key="1">
    <source>
        <dbReference type="EMBL" id="OBQ42839.1"/>
    </source>
</evidence>
<comment type="caution">
    <text evidence="1">The sequence shown here is derived from an EMBL/GenBank/DDBJ whole genome shotgun (WGS) entry which is preliminary data.</text>
</comment>
<gene>
    <name evidence="1" type="ORF">AN484_15525</name>
</gene>
<organism evidence="1 2">
    <name type="scientific">Aphanizomenon flos-aquae WA102</name>
    <dbReference type="NCBI Taxonomy" id="1710896"/>
    <lineage>
        <taxon>Bacteria</taxon>
        <taxon>Bacillati</taxon>
        <taxon>Cyanobacteriota</taxon>
        <taxon>Cyanophyceae</taxon>
        <taxon>Nostocales</taxon>
        <taxon>Aphanizomenonaceae</taxon>
        <taxon>Aphanizomenon</taxon>
    </lineage>
</organism>
<sequence length="116" mass="13181">MVERATPKYPIQVSNGRIMLSTGTDIEKDAIFSVLETRQYERVMRPLSYGTKSYIFDTTSATSVIPARVEVALRSQIPNLSKIQVTGSFDESGVQQLKIYWEDKDFRKNDLKLSVS</sequence>
<evidence type="ECO:0000313" key="2">
    <source>
        <dbReference type="Proteomes" id="UP000092093"/>
    </source>
</evidence>
<dbReference type="Proteomes" id="UP000092093">
    <property type="component" value="Unassembled WGS sequence"/>
</dbReference>